<dbReference type="AlphaFoldDB" id="A0A4C2EAZ6"/>
<comment type="caution">
    <text evidence="1">The sequence shown here is derived from an EMBL/GenBank/DDBJ whole genome shotgun (WGS) entry which is preliminary data.</text>
</comment>
<dbReference type="Proteomes" id="UP000301737">
    <property type="component" value="Unassembled WGS sequence"/>
</dbReference>
<organism evidence="1 2">
    <name type="scientific">Zygosaccharomyces mellis</name>
    <dbReference type="NCBI Taxonomy" id="42258"/>
    <lineage>
        <taxon>Eukaryota</taxon>
        <taxon>Fungi</taxon>
        <taxon>Dikarya</taxon>
        <taxon>Ascomycota</taxon>
        <taxon>Saccharomycotina</taxon>
        <taxon>Saccharomycetes</taxon>
        <taxon>Saccharomycetales</taxon>
        <taxon>Saccharomycetaceae</taxon>
        <taxon>Zygosaccharomyces</taxon>
    </lineage>
</organism>
<dbReference type="EMBL" id="BIMX01000025">
    <property type="protein sequence ID" value="GCF01024.1"/>
    <property type="molecule type" value="Genomic_DNA"/>
</dbReference>
<sequence>MLKLTHVLRNVARIQTRFYRRRRLPTGTHIPALQQNKLLQDAGEIRLKSKDSNETEKNLRNMGFEEWNSNSYVEELLLRYLKHANSGFRQSAKNLSSLDNKLKMGTLAENERLQVLFDYLLKECEIEIRMLNQSGADRPEKPIETTDKLSDLPIQSAEQLEDVIFSDLFESAKKDGRNYLNHFDLVYQILADLNDNKSQGINVLTLEQLVQTFELVKLVGVEGRRKRGIFLAGNLLYSSGTVRMDPVNESFYIDSLVNYGFYKRAFELFESNRIKVDERWWYELGMMVALRANYLTKFDKLFVATDLRFGKYPYVSPQVLKLAVRRKLLMSDFKSADKLTDRFLEMVSFYGCKRFDEAPDNATRQMITFATEDQADEFLNELTIPSDYDFITLIEYHLFRKNISTAMKLVARYLDTNGITDKNYRFIIVQLKFNLLRSFEQLRHSLGPHLNPETVEQKLYELNRSFDEVRKEHNLDISFSQELLFNNITSLTSFPELTKVMEDFVMKKATADEHLSPSKKFHVLLKVILATGKEKQAFFLLSKLEEAFLKSKKSPELKGNQFYAEVQPHHYAVFVEYFTLSKDRFPNSMRSKLEKNVEELVERVESHGIPYNSVLLTKLLIFYRDFNNFNKCFEIINQVMKEKIVKQLITDSDQTRFYNRRDVTRPLYMEMWKAYAKYYKIFNKELERVEKKSNYSGWKTQVAKIIKRTDVHPEFSVRTLFTTMVHLDNVLPDIKMYYMILTTFMRSRDWASIPAVLCTMTELHGLSLENAFVMYVTKGLEKELLVVISKKHQASGENVEEANVQAMAKVKELKIRGLILTPQSDIQYNVDDLIPQILLLLKIKNPEDIQFNEVYEAMKELNIEKRNFLELINLVNNVIF</sequence>
<evidence type="ECO:0000313" key="2">
    <source>
        <dbReference type="Proteomes" id="UP000301737"/>
    </source>
</evidence>
<accession>A0A4C2EAZ6</accession>
<proteinExistence type="predicted"/>
<keyword evidence="2" id="KW-1185">Reference proteome</keyword>
<evidence type="ECO:0000313" key="1">
    <source>
        <dbReference type="EMBL" id="GCF01024.1"/>
    </source>
</evidence>
<gene>
    <name evidence="1" type="ORF">ZYGM_001714</name>
</gene>
<reference evidence="1 2" key="1">
    <citation type="submission" date="2019-01" db="EMBL/GenBank/DDBJ databases">
        <title>Draft Genome Sequencing of Zygosaccharomyces mellis Ca-7.</title>
        <authorList>
            <person name="Shiwa Y."/>
            <person name="Kanesaki Y."/>
            <person name="Ishige T."/>
            <person name="Mura K."/>
            <person name="Hori T."/>
            <person name="Tamura T."/>
        </authorList>
    </citation>
    <scope>NUCLEOTIDE SEQUENCE [LARGE SCALE GENOMIC DNA]</scope>
    <source>
        <strain evidence="1 2">Ca-7</strain>
    </source>
</reference>
<dbReference type="OrthoDB" id="185373at2759"/>
<protein>
    <submittedName>
        <fullName evidence="1">Uncharacterized protein</fullName>
    </submittedName>
</protein>
<name>A0A4C2EAZ6_9SACH</name>